<dbReference type="SUPFAM" id="SSF48452">
    <property type="entry name" value="TPR-like"/>
    <property type="match status" value="1"/>
</dbReference>
<dbReference type="FunFam" id="3.30.70.330:FF:000365">
    <property type="entry name" value="U4/U6 snRNA-associated-splicing factor PRP24"/>
    <property type="match status" value="1"/>
</dbReference>
<feature type="domain" description="RRM" evidence="12">
    <location>
        <begin position="791"/>
        <end position="867"/>
    </location>
</feature>
<dbReference type="AlphaFoldDB" id="A0A0P9EVA7"/>
<keyword evidence="3" id="KW-0677">Repeat</keyword>
<feature type="compositionally biased region" description="Gly residues" evidence="11">
    <location>
        <begin position="967"/>
        <end position="990"/>
    </location>
</feature>
<feature type="compositionally biased region" description="Basic and acidic residues" evidence="11">
    <location>
        <begin position="587"/>
        <end position="597"/>
    </location>
</feature>
<dbReference type="SMART" id="SM00386">
    <property type="entry name" value="HAT"/>
    <property type="match status" value="5"/>
</dbReference>
<protein>
    <recommendedName>
        <fullName evidence="8">U4/U6 snRNA-associated-splicing factor PRP24</fullName>
    </recommendedName>
</protein>
<dbReference type="OMA" id="LWARYIL"/>
<dbReference type="GO" id="GO:0003723">
    <property type="term" value="F:RNA binding"/>
    <property type="evidence" value="ECO:0007669"/>
    <property type="project" value="UniProtKB-UniRule"/>
</dbReference>
<dbReference type="OrthoDB" id="360390at2759"/>
<evidence type="ECO:0000256" key="9">
    <source>
        <dbReference type="PROSITE-ProRule" id="PRU00176"/>
    </source>
</evidence>
<evidence type="ECO:0000256" key="10">
    <source>
        <dbReference type="SAM" id="Coils"/>
    </source>
</evidence>
<dbReference type="InterPro" id="IPR011990">
    <property type="entry name" value="TPR-like_helical_dom_sf"/>
</dbReference>
<dbReference type="PANTHER" id="PTHR24012">
    <property type="entry name" value="RNA BINDING PROTEIN"/>
    <property type="match status" value="1"/>
</dbReference>
<name>A0A0P9EVA7_RHOGW</name>
<gene>
    <name evidence="13" type="ORF">RHOBADRAFT_46165</name>
</gene>
<evidence type="ECO:0000256" key="1">
    <source>
        <dbReference type="ARBA" id="ARBA00004123"/>
    </source>
</evidence>
<feature type="coiled-coil region" evidence="10">
    <location>
        <begin position="528"/>
        <end position="555"/>
    </location>
</feature>
<evidence type="ECO:0000259" key="12">
    <source>
        <dbReference type="PROSITE" id="PS50102"/>
    </source>
</evidence>
<dbReference type="InterPro" id="IPR035979">
    <property type="entry name" value="RBD_domain_sf"/>
</dbReference>
<evidence type="ECO:0000256" key="6">
    <source>
        <dbReference type="ARBA" id="ARBA00023242"/>
    </source>
</evidence>
<feature type="compositionally biased region" description="Basic and acidic residues" evidence="11">
    <location>
        <begin position="609"/>
        <end position="626"/>
    </location>
</feature>
<dbReference type="EMBL" id="KQ474084">
    <property type="protein sequence ID" value="KPV73070.1"/>
    <property type="molecule type" value="Genomic_DNA"/>
</dbReference>
<comment type="subcellular location">
    <subcellularLocation>
        <location evidence="1">Nucleus</location>
    </subcellularLocation>
</comment>
<feature type="domain" description="RRM" evidence="12">
    <location>
        <begin position="700"/>
        <end position="777"/>
    </location>
</feature>
<sequence>MAANAQDPQVQAYSALLEQLNAAPHDRSLHEQRIALARALTDEQEVEQARNGLAQVYPLSQAEWTAWLDDRKAALPNPPTDDVAPYLELVELYRRASRDHLSIPLLVSWSQWTTAKYYLSQGLSPAPPPADADDEDAAMEPASRKVGEPDELLGVVFSLEEVRGVCDEVLNVAGAHIAESSKVWSLWRDFEMDLLKLDPSPDQLLQVEQMYLARLKVPHLDIAETFSAYSSFVTNFDNENYDKSLPAANKIFSATAKKADERYPEEEKLKAAGYSPQAYLDYVSWEREVKRPDTPLVKGIFERAVADHPTEIDLWDEYLGFLHKIPEKDSNLRDVSEKAIRNLPTSTSLWTAAMRVAEKLGLGAEEVEALFQRALATGYFSKDMDATVALYHARASYYRREMDRNATDDGPDAQLAGLAIGVLQEGIESTKKVTKKGGDPQFRLEKFLIRIYERFQMLSEARAIWEDLCKTRQYSYAVWYGHADFETRMGDYARAHQVYTQGCAVKGLDYPEFLLEAWLTFENEYGVLADVEFALVKAKRQRKGLEKRRAREAADAAAKAAAAAPAPDADSFISSAVAQEPAQDGVDASKKRERSPQDESAPAQGAKKVRVEAPEPAGEPKRDREHSTVFAISSGEMSEEDVRKLFRDCGEIRELHVKSIDERTYAQIEFVDKESVLAAQTKDKKRINDLETEVHIAWQSCLYVTNFPESFDKAALEQLFSKYGTIFDTRWPSKRFKNTRRFCYVQFANPAHAQAALELHGTELEPGHALSVLISDPSRKKSRSDAGAHQRELYVASLAKSVKEGDLRKLFEPFGTVTGVRIPQDDKGLCKGFAFVEFENDASAQEALSLNNHELKKRHMSVTIAQARQAGTGKFASQPERRVETENRGVRVRGLASDTQEAVIQQEFEKLAPVRRVNYVAGTTEAVVLLENPADVGKVLMQRESLVIGGQQVTLLAEGRQARAAAGGAGGARNGSPGGGGGGAGSGDGPGELPMMPRQATRSRGRVGLVGTRGRGGRGGRLGIGSGRSVGSLAAQGQAGGDATMAGPSGEKPAEGGKSQDDFRAMLLKKKE</sequence>
<dbReference type="SMART" id="SM00360">
    <property type="entry name" value="RRM"/>
    <property type="match status" value="4"/>
</dbReference>
<evidence type="ECO:0000256" key="7">
    <source>
        <dbReference type="ARBA" id="ARBA00093374"/>
    </source>
</evidence>
<feature type="compositionally biased region" description="Basic and acidic residues" evidence="11">
    <location>
        <begin position="879"/>
        <end position="889"/>
    </location>
</feature>
<dbReference type="STRING" id="578459.A0A0P9EVA7"/>
<dbReference type="InterPro" id="IPR012677">
    <property type="entry name" value="Nucleotide-bd_a/b_plait_sf"/>
</dbReference>
<dbReference type="InterPro" id="IPR000504">
    <property type="entry name" value="RRM_dom"/>
</dbReference>
<evidence type="ECO:0000256" key="4">
    <source>
        <dbReference type="ARBA" id="ARBA00022884"/>
    </source>
</evidence>
<dbReference type="GO" id="GO:0006397">
    <property type="term" value="P:mRNA processing"/>
    <property type="evidence" value="ECO:0007669"/>
    <property type="project" value="UniProtKB-KW"/>
</dbReference>
<dbReference type="Pfam" id="PF00076">
    <property type="entry name" value="RRM_1"/>
    <property type="match status" value="3"/>
</dbReference>
<keyword evidence="2" id="KW-0507">mRNA processing</keyword>
<evidence type="ECO:0000256" key="11">
    <source>
        <dbReference type="SAM" id="MobiDB-lite"/>
    </source>
</evidence>
<dbReference type="GO" id="GO:0008380">
    <property type="term" value="P:RNA splicing"/>
    <property type="evidence" value="ECO:0007669"/>
    <property type="project" value="UniProtKB-KW"/>
</dbReference>
<feature type="compositionally biased region" description="Gly residues" evidence="11">
    <location>
        <begin position="1011"/>
        <end position="1028"/>
    </location>
</feature>
<evidence type="ECO:0000256" key="8">
    <source>
        <dbReference type="ARBA" id="ARBA00093627"/>
    </source>
</evidence>
<keyword evidence="14" id="KW-1185">Reference proteome</keyword>
<keyword evidence="5" id="KW-0508">mRNA splicing</keyword>
<feature type="region of interest" description="Disordered" evidence="11">
    <location>
        <begin position="966"/>
        <end position="1062"/>
    </location>
</feature>
<dbReference type="Proteomes" id="UP000053890">
    <property type="component" value="Unassembled WGS sequence"/>
</dbReference>
<evidence type="ECO:0000313" key="14">
    <source>
        <dbReference type="Proteomes" id="UP000053890"/>
    </source>
</evidence>
<feature type="compositionally biased region" description="Basic and acidic residues" evidence="11">
    <location>
        <begin position="1052"/>
        <end position="1062"/>
    </location>
</feature>
<proteinExistence type="predicted"/>
<feature type="region of interest" description="Disordered" evidence="11">
    <location>
        <begin position="124"/>
        <end position="143"/>
    </location>
</feature>
<dbReference type="Gene3D" id="3.30.70.330">
    <property type="match status" value="3"/>
</dbReference>
<keyword evidence="10" id="KW-0175">Coiled coil</keyword>
<feature type="region of interest" description="Disordered" evidence="11">
    <location>
        <begin position="868"/>
        <end position="889"/>
    </location>
</feature>
<evidence type="ECO:0000313" key="13">
    <source>
        <dbReference type="EMBL" id="KPV73070.1"/>
    </source>
</evidence>
<dbReference type="RefSeq" id="XP_018269119.1">
    <property type="nucleotide sequence ID" value="XM_018414733.1"/>
</dbReference>
<organism evidence="13 14">
    <name type="scientific">Rhodotorula graminis (strain WP1)</name>
    <dbReference type="NCBI Taxonomy" id="578459"/>
    <lineage>
        <taxon>Eukaryota</taxon>
        <taxon>Fungi</taxon>
        <taxon>Dikarya</taxon>
        <taxon>Basidiomycota</taxon>
        <taxon>Pucciniomycotina</taxon>
        <taxon>Microbotryomycetes</taxon>
        <taxon>Sporidiobolales</taxon>
        <taxon>Sporidiobolaceae</taxon>
        <taxon>Rhodotorula</taxon>
    </lineage>
</organism>
<dbReference type="PROSITE" id="PS50102">
    <property type="entry name" value="RRM"/>
    <property type="match status" value="2"/>
</dbReference>
<evidence type="ECO:0000256" key="2">
    <source>
        <dbReference type="ARBA" id="ARBA00022664"/>
    </source>
</evidence>
<dbReference type="InterPro" id="IPR003107">
    <property type="entry name" value="HAT"/>
</dbReference>
<reference evidence="13 14" key="1">
    <citation type="journal article" date="2015" name="Front. Microbiol.">
        <title>Genome sequence of the plant growth promoting endophytic yeast Rhodotorula graminis WP1.</title>
        <authorList>
            <person name="Firrincieli A."/>
            <person name="Otillar R."/>
            <person name="Salamov A."/>
            <person name="Schmutz J."/>
            <person name="Khan Z."/>
            <person name="Redman R.S."/>
            <person name="Fleck N.D."/>
            <person name="Lindquist E."/>
            <person name="Grigoriev I.V."/>
            <person name="Doty S.L."/>
        </authorList>
    </citation>
    <scope>NUCLEOTIDE SEQUENCE [LARGE SCALE GENOMIC DNA]</scope>
    <source>
        <strain evidence="13 14">WP1</strain>
    </source>
</reference>
<dbReference type="Gene3D" id="1.25.40.10">
    <property type="entry name" value="Tetratricopeptide repeat domain"/>
    <property type="match status" value="2"/>
</dbReference>
<dbReference type="CDD" id="cd00590">
    <property type="entry name" value="RRM_SF"/>
    <property type="match status" value="1"/>
</dbReference>
<dbReference type="SUPFAM" id="SSF54928">
    <property type="entry name" value="RNA-binding domain, RBD"/>
    <property type="match status" value="3"/>
</dbReference>
<evidence type="ECO:0000256" key="5">
    <source>
        <dbReference type="ARBA" id="ARBA00023187"/>
    </source>
</evidence>
<keyword evidence="6" id="KW-0539">Nucleus</keyword>
<comment type="function">
    <text evidence="7">Functions as a recycling factor of the spliceosome, a machinery that forms on each precursor-messenger RNA (pre-mRNA) and catalyzes the removal of introns. Chaperones the re-annealing of U4 and U6 snRNAs (small nuclear RNAs) released from previous rounds of splicing, an initial step in reforming the U4/U6-U5 tri-snRNP (small nuclear ribonucleoprotein) that can reassemble into another spliceosome complex; this step involves binding U6 and facilitating the unwinding of the U6 internal stem loop, followed by base-pairing of U6 to U4.</text>
</comment>
<accession>A0A0P9EVA7</accession>
<dbReference type="GO" id="GO:0005688">
    <property type="term" value="C:U6 snRNP"/>
    <property type="evidence" value="ECO:0007669"/>
    <property type="project" value="UniProtKB-ARBA"/>
</dbReference>
<dbReference type="GeneID" id="28975181"/>
<keyword evidence="4 9" id="KW-0694">RNA-binding</keyword>
<feature type="region of interest" description="Disordered" evidence="11">
    <location>
        <begin position="578"/>
        <end position="626"/>
    </location>
</feature>
<evidence type="ECO:0000256" key="3">
    <source>
        <dbReference type="ARBA" id="ARBA00022737"/>
    </source>
</evidence>